<evidence type="ECO:0000256" key="6">
    <source>
        <dbReference type="ARBA" id="ARBA00023315"/>
    </source>
</evidence>
<dbReference type="PANTHER" id="PTHR11735:SF6">
    <property type="entry name" value="TRNA N6-ADENOSINE THREONYLCARBAMOYLTRANSFERASE, MITOCHONDRIAL"/>
    <property type="match status" value="1"/>
</dbReference>
<evidence type="ECO:0000259" key="8">
    <source>
        <dbReference type="Pfam" id="PF00814"/>
    </source>
</evidence>
<dbReference type="AlphaFoldDB" id="A0A1V4IAI4"/>
<evidence type="ECO:0000256" key="5">
    <source>
        <dbReference type="ARBA" id="ARBA00023004"/>
    </source>
</evidence>
<dbReference type="Gene3D" id="3.30.420.40">
    <property type="match status" value="2"/>
</dbReference>
<gene>
    <name evidence="9" type="primary">tsaD_1</name>
    <name evidence="9" type="ORF">CLOTH_02280</name>
</gene>
<dbReference type="PANTHER" id="PTHR11735">
    <property type="entry name" value="TRNA N6-ADENOSINE THREONYLCARBAMOYLTRANSFERASE"/>
    <property type="match status" value="1"/>
</dbReference>
<evidence type="ECO:0000256" key="1">
    <source>
        <dbReference type="ARBA" id="ARBA00012156"/>
    </source>
</evidence>
<keyword evidence="6 9" id="KW-0012">Acyltransferase</keyword>
<keyword evidence="4" id="KW-0479">Metal-binding</keyword>
<evidence type="ECO:0000313" key="10">
    <source>
        <dbReference type="Proteomes" id="UP000190140"/>
    </source>
</evidence>
<accession>A0A1V4IAI4</accession>
<dbReference type="Pfam" id="PF00814">
    <property type="entry name" value="TsaD"/>
    <property type="match status" value="1"/>
</dbReference>
<dbReference type="GO" id="GO:0046872">
    <property type="term" value="F:metal ion binding"/>
    <property type="evidence" value="ECO:0007669"/>
    <property type="project" value="UniProtKB-KW"/>
</dbReference>
<dbReference type="GO" id="GO:0061711">
    <property type="term" value="F:tRNA N(6)-L-threonylcarbamoyladenine synthase activity"/>
    <property type="evidence" value="ECO:0007669"/>
    <property type="project" value="UniProtKB-EC"/>
</dbReference>
<dbReference type="RefSeq" id="WP_079410369.1">
    <property type="nucleotide sequence ID" value="NZ_MZGW01000001.1"/>
</dbReference>
<dbReference type="STRING" id="29349.CLOTH_02280"/>
<name>A0A1V4IAI4_9FIRM</name>
<evidence type="ECO:0000256" key="2">
    <source>
        <dbReference type="ARBA" id="ARBA00022679"/>
    </source>
</evidence>
<dbReference type="InterPro" id="IPR017860">
    <property type="entry name" value="Peptidase_M22_CS"/>
</dbReference>
<reference evidence="9 10" key="1">
    <citation type="submission" date="2017-03" db="EMBL/GenBank/DDBJ databases">
        <title>Genome sequence of Clostridium thermoalcaliphilum DSM 7309.</title>
        <authorList>
            <person name="Poehlein A."/>
            <person name="Daniel R."/>
        </authorList>
    </citation>
    <scope>NUCLEOTIDE SEQUENCE [LARGE SCALE GENOMIC DNA]</scope>
    <source>
        <strain evidence="9 10">DSM 7309</strain>
    </source>
</reference>
<comment type="caution">
    <text evidence="9">The sequence shown here is derived from an EMBL/GenBank/DDBJ whole genome shotgun (WGS) entry which is preliminary data.</text>
</comment>
<keyword evidence="10" id="KW-1185">Reference proteome</keyword>
<organism evidence="9 10">
    <name type="scientific">Alkalithermobacter paradoxus</name>
    <dbReference type="NCBI Taxonomy" id="29349"/>
    <lineage>
        <taxon>Bacteria</taxon>
        <taxon>Bacillati</taxon>
        <taxon>Bacillota</taxon>
        <taxon>Clostridia</taxon>
        <taxon>Peptostreptococcales</taxon>
        <taxon>Tepidibacteraceae</taxon>
        <taxon>Alkalithermobacter</taxon>
    </lineage>
</organism>
<evidence type="ECO:0000256" key="7">
    <source>
        <dbReference type="ARBA" id="ARBA00048117"/>
    </source>
</evidence>
<evidence type="ECO:0000313" key="9">
    <source>
        <dbReference type="EMBL" id="OPJ56946.1"/>
    </source>
</evidence>
<sequence length="320" mass="35789">MKSKNRIVLGVDTSCYTTSIAAVSLDKEILVSQKIQLKVQQGNKGLRQSDAVYQHVNNLGEIFSILRAYREEYEIKAICVSTKPRPLESSYMPVFNAGYKFAKAISDIMDIPLYESTHQEGHIEAGYIDTNMNENKFICVHISGGTTEILLAKRENAKYNLEIIGESKDISAGQLIDRVGVKLGYPFPAGKYIDENAINFKENINDIKISSSEGYINFSGVETKIYDIIKEYPKEYICKLTLECINKSLLKSLIYLCNKHYVNKVLFVGGVSSSRYISSVLKDSLNKHNISSYWTRPEYATDNAVGVALIGAQSILCGVE</sequence>
<keyword evidence="2 9" id="KW-0808">Transferase</keyword>
<dbReference type="InterPro" id="IPR000905">
    <property type="entry name" value="Gcp-like_dom"/>
</dbReference>
<dbReference type="EMBL" id="MZGW01000001">
    <property type="protein sequence ID" value="OPJ56946.1"/>
    <property type="molecule type" value="Genomic_DNA"/>
</dbReference>
<dbReference type="EC" id="2.3.1.234" evidence="1"/>
<evidence type="ECO:0000256" key="3">
    <source>
        <dbReference type="ARBA" id="ARBA00022694"/>
    </source>
</evidence>
<dbReference type="InterPro" id="IPR043129">
    <property type="entry name" value="ATPase_NBD"/>
</dbReference>
<evidence type="ECO:0000256" key="4">
    <source>
        <dbReference type="ARBA" id="ARBA00022723"/>
    </source>
</evidence>
<protein>
    <recommendedName>
        <fullName evidence="1">N(6)-L-threonylcarbamoyladenine synthase</fullName>
        <ecNumber evidence="1">2.3.1.234</ecNumber>
    </recommendedName>
</protein>
<keyword evidence="5" id="KW-0408">Iron</keyword>
<comment type="catalytic activity">
    <reaction evidence="7">
        <text>L-threonylcarbamoyladenylate + adenosine(37) in tRNA = N(6)-L-threonylcarbamoyladenosine(37) in tRNA + AMP + H(+)</text>
        <dbReference type="Rhea" id="RHEA:37059"/>
        <dbReference type="Rhea" id="RHEA-COMP:10162"/>
        <dbReference type="Rhea" id="RHEA-COMP:10163"/>
        <dbReference type="ChEBI" id="CHEBI:15378"/>
        <dbReference type="ChEBI" id="CHEBI:73682"/>
        <dbReference type="ChEBI" id="CHEBI:74411"/>
        <dbReference type="ChEBI" id="CHEBI:74418"/>
        <dbReference type="ChEBI" id="CHEBI:456215"/>
        <dbReference type="EC" id="2.3.1.234"/>
    </reaction>
</comment>
<dbReference type="InterPro" id="IPR017861">
    <property type="entry name" value="KAE1/TsaD"/>
</dbReference>
<dbReference type="GO" id="GO:0070525">
    <property type="term" value="P:tRNA threonylcarbamoyladenosine metabolic process"/>
    <property type="evidence" value="ECO:0007669"/>
    <property type="project" value="UniProtKB-ARBA"/>
</dbReference>
<proteinExistence type="predicted"/>
<dbReference type="SUPFAM" id="SSF53067">
    <property type="entry name" value="Actin-like ATPase domain"/>
    <property type="match status" value="1"/>
</dbReference>
<dbReference type="PRINTS" id="PR00789">
    <property type="entry name" value="OSIALOPTASE"/>
</dbReference>
<keyword evidence="3" id="KW-0819">tRNA processing</keyword>
<dbReference type="Proteomes" id="UP000190140">
    <property type="component" value="Unassembled WGS sequence"/>
</dbReference>
<dbReference type="PROSITE" id="PS01016">
    <property type="entry name" value="GLYCOPROTEASE"/>
    <property type="match status" value="1"/>
</dbReference>
<dbReference type="OrthoDB" id="1675500at2"/>
<dbReference type="GO" id="GO:0006400">
    <property type="term" value="P:tRNA modification"/>
    <property type="evidence" value="ECO:0007669"/>
    <property type="project" value="UniProtKB-ARBA"/>
</dbReference>
<feature type="domain" description="Gcp-like" evidence="8">
    <location>
        <begin position="74"/>
        <end position="307"/>
    </location>
</feature>